<organism evidence="1 2">
    <name type="scientific">Eumeta variegata</name>
    <name type="common">Bagworm moth</name>
    <name type="synonym">Eumeta japonica</name>
    <dbReference type="NCBI Taxonomy" id="151549"/>
    <lineage>
        <taxon>Eukaryota</taxon>
        <taxon>Metazoa</taxon>
        <taxon>Ecdysozoa</taxon>
        <taxon>Arthropoda</taxon>
        <taxon>Hexapoda</taxon>
        <taxon>Insecta</taxon>
        <taxon>Pterygota</taxon>
        <taxon>Neoptera</taxon>
        <taxon>Endopterygota</taxon>
        <taxon>Lepidoptera</taxon>
        <taxon>Glossata</taxon>
        <taxon>Ditrysia</taxon>
        <taxon>Tineoidea</taxon>
        <taxon>Psychidae</taxon>
        <taxon>Oiketicinae</taxon>
        <taxon>Eumeta</taxon>
    </lineage>
</organism>
<dbReference type="AlphaFoldDB" id="A0A4C1XRR9"/>
<gene>
    <name evidence="1" type="ORF">EVAR_49198_1</name>
</gene>
<dbReference type="Proteomes" id="UP000299102">
    <property type="component" value="Unassembled WGS sequence"/>
</dbReference>
<proteinExistence type="predicted"/>
<reference evidence="1 2" key="1">
    <citation type="journal article" date="2019" name="Commun. Biol.">
        <title>The bagworm genome reveals a unique fibroin gene that provides high tensile strength.</title>
        <authorList>
            <person name="Kono N."/>
            <person name="Nakamura H."/>
            <person name="Ohtoshi R."/>
            <person name="Tomita M."/>
            <person name="Numata K."/>
            <person name="Arakawa K."/>
        </authorList>
    </citation>
    <scope>NUCLEOTIDE SEQUENCE [LARGE SCALE GENOMIC DNA]</scope>
</reference>
<evidence type="ECO:0000313" key="1">
    <source>
        <dbReference type="EMBL" id="GBP64905.1"/>
    </source>
</evidence>
<accession>A0A4C1XRR9</accession>
<dbReference type="OrthoDB" id="411823at2759"/>
<name>A0A4C1XRR9_EUMVA</name>
<evidence type="ECO:0008006" key="3">
    <source>
        <dbReference type="Google" id="ProtNLM"/>
    </source>
</evidence>
<dbReference type="EMBL" id="BGZK01000913">
    <property type="protein sequence ID" value="GBP64905.1"/>
    <property type="molecule type" value="Genomic_DNA"/>
</dbReference>
<evidence type="ECO:0000313" key="2">
    <source>
        <dbReference type="Proteomes" id="UP000299102"/>
    </source>
</evidence>
<keyword evidence="2" id="KW-1185">Reference proteome</keyword>
<protein>
    <recommendedName>
        <fullName evidence="3">RNase H type-1 domain-containing protein</fullName>
    </recommendedName>
</protein>
<sequence>MVLTKKLKYDNPVVYINGDQISSVAKIRLLSRIIDQNLTFTSLVAKLACKSISTEAELRAKSVRPLRNGETERKLNATTSIFCTVFQEEIVALQIAIRRVKKDKDRLVNVFSDFKLGLELLSGPRTYHPLAHKARRDISEIVAEGRAVRYSKLERMPELLLTSV</sequence>
<comment type="caution">
    <text evidence="1">The sequence shown here is derived from an EMBL/GenBank/DDBJ whole genome shotgun (WGS) entry which is preliminary data.</text>
</comment>